<evidence type="ECO:0000256" key="5">
    <source>
        <dbReference type="SAM" id="MobiDB-lite"/>
    </source>
</evidence>
<evidence type="ECO:0000256" key="2">
    <source>
        <dbReference type="ARBA" id="ARBA00022692"/>
    </source>
</evidence>
<feature type="region of interest" description="Disordered" evidence="5">
    <location>
        <begin position="237"/>
        <end position="293"/>
    </location>
</feature>
<feature type="region of interest" description="Disordered" evidence="5">
    <location>
        <begin position="137"/>
        <end position="174"/>
    </location>
</feature>
<feature type="compositionally biased region" description="Low complexity" evidence="5">
    <location>
        <begin position="48"/>
        <end position="64"/>
    </location>
</feature>
<evidence type="ECO:0000313" key="7">
    <source>
        <dbReference type="EMBL" id="KAF2676297.1"/>
    </source>
</evidence>
<evidence type="ECO:0000256" key="6">
    <source>
        <dbReference type="SAM" id="Phobius"/>
    </source>
</evidence>
<feature type="transmembrane region" description="Helical" evidence="6">
    <location>
        <begin position="85"/>
        <end position="106"/>
    </location>
</feature>
<name>A0A6G1IDI5_9PLEO</name>
<dbReference type="GO" id="GO:0071944">
    <property type="term" value="C:cell periphery"/>
    <property type="evidence" value="ECO:0007669"/>
    <property type="project" value="UniProtKB-ARBA"/>
</dbReference>
<dbReference type="InterPro" id="IPR051694">
    <property type="entry name" value="Immunoregulatory_rcpt-like"/>
</dbReference>
<keyword evidence="2 6" id="KW-0812">Transmembrane</keyword>
<evidence type="ECO:0000256" key="4">
    <source>
        <dbReference type="ARBA" id="ARBA00023136"/>
    </source>
</evidence>
<dbReference type="AlphaFoldDB" id="A0A6G1IDI5"/>
<keyword evidence="4 6" id="KW-0472">Membrane</keyword>
<keyword evidence="3 6" id="KW-1133">Transmembrane helix</keyword>
<evidence type="ECO:0000256" key="1">
    <source>
        <dbReference type="ARBA" id="ARBA00004167"/>
    </source>
</evidence>
<organism evidence="7 8">
    <name type="scientific">Lentithecium fluviatile CBS 122367</name>
    <dbReference type="NCBI Taxonomy" id="1168545"/>
    <lineage>
        <taxon>Eukaryota</taxon>
        <taxon>Fungi</taxon>
        <taxon>Dikarya</taxon>
        <taxon>Ascomycota</taxon>
        <taxon>Pezizomycotina</taxon>
        <taxon>Dothideomycetes</taxon>
        <taxon>Pleosporomycetidae</taxon>
        <taxon>Pleosporales</taxon>
        <taxon>Massarineae</taxon>
        <taxon>Lentitheciaceae</taxon>
        <taxon>Lentithecium</taxon>
    </lineage>
</organism>
<evidence type="ECO:0000256" key="3">
    <source>
        <dbReference type="ARBA" id="ARBA00022989"/>
    </source>
</evidence>
<keyword evidence="8" id="KW-1185">Reference proteome</keyword>
<dbReference type="EMBL" id="MU005636">
    <property type="protein sequence ID" value="KAF2676297.1"/>
    <property type="molecule type" value="Genomic_DNA"/>
</dbReference>
<dbReference type="GO" id="GO:0016020">
    <property type="term" value="C:membrane"/>
    <property type="evidence" value="ECO:0007669"/>
    <property type="project" value="UniProtKB-SubCell"/>
</dbReference>
<feature type="compositionally biased region" description="Low complexity" evidence="5">
    <location>
        <begin position="160"/>
        <end position="171"/>
    </location>
</feature>
<feature type="region of interest" description="Disordered" evidence="5">
    <location>
        <begin position="37"/>
        <end position="79"/>
    </location>
</feature>
<protein>
    <recommendedName>
        <fullName evidence="9">Mid2 domain-containing protein</fullName>
    </recommendedName>
</protein>
<dbReference type="PANTHER" id="PTHR15549">
    <property type="entry name" value="PAIRED IMMUNOGLOBULIN-LIKE TYPE 2 RECEPTOR"/>
    <property type="match status" value="1"/>
</dbReference>
<proteinExistence type="predicted"/>
<sequence length="293" mass="30845">MAPQAVTSVSVTTDTAFPFHTSSITWIINTLSTSVITPTPSSTPTPSPSTTSTPSSSTTPTSPTSSPPAPTETDRPRGLTISTTVGIGVGVAVICVIIFTVGFVCVRRRRRKFGLTRKEREQREVEGLTPDEEIAKKLEKGEKAEGGVAEIGGGEAKKTNGGAVEAGGNAVPRAELGGDLADAEEKKKQMADDGSVSELPTDTEKHVQELPGQEQAFEMGGDGAFIAELDSKEIERMKSLRATRRPVQDADAPPLPTQDDAAALPSSTQQEASAPTRPPVPDIVINEPEETKM</sequence>
<accession>A0A6G1IDI5</accession>
<evidence type="ECO:0000313" key="8">
    <source>
        <dbReference type="Proteomes" id="UP000799291"/>
    </source>
</evidence>
<reference evidence="7" key="1">
    <citation type="journal article" date="2020" name="Stud. Mycol.">
        <title>101 Dothideomycetes genomes: a test case for predicting lifestyles and emergence of pathogens.</title>
        <authorList>
            <person name="Haridas S."/>
            <person name="Albert R."/>
            <person name="Binder M."/>
            <person name="Bloem J."/>
            <person name="Labutti K."/>
            <person name="Salamov A."/>
            <person name="Andreopoulos B."/>
            <person name="Baker S."/>
            <person name="Barry K."/>
            <person name="Bills G."/>
            <person name="Bluhm B."/>
            <person name="Cannon C."/>
            <person name="Castanera R."/>
            <person name="Culley D."/>
            <person name="Daum C."/>
            <person name="Ezra D."/>
            <person name="Gonzalez J."/>
            <person name="Henrissat B."/>
            <person name="Kuo A."/>
            <person name="Liang C."/>
            <person name="Lipzen A."/>
            <person name="Lutzoni F."/>
            <person name="Magnuson J."/>
            <person name="Mondo S."/>
            <person name="Nolan M."/>
            <person name="Ohm R."/>
            <person name="Pangilinan J."/>
            <person name="Park H.-J."/>
            <person name="Ramirez L."/>
            <person name="Alfaro M."/>
            <person name="Sun H."/>
            <person name="Tritt A."/>
            <person name="Yoshinaga Y."/>
            <person name="Zwiers L.-H."/>
            <person name="Turgeon B."/>
            <person name="Goodwin S."/>
            <person name="Spatafora J."/>
            <person name="Crous P."/>
            <person name="Grigoriev I."/>
        </authorList>
    </citation>
    <scope>NUCLEOTIDE SEQUENCE</scope>
    <source>
        <strain evidence="7">CBS 122367</strain>
    </source>
</reference>
<evidence type="ECO:0008006" key="9">
    <source>
        <dbReference type="Google" id="ProtNLM"/>
    </source>
</evidence>
<comment type="subcellular location">
    <subcellularLocation>
        <location evidence="1">Membrane</location>
        <topology evidence="1">Single-pass membrane protein</topology>
    </subcellularLocation>
</comment>
<gene>
    <name evidence="7" type="ORF">K458DRAFT_424778</name>
</gene>
<dbReference type="Proteomes" id="UP000799291">
    <property type="component" value="Unassembled WGS sequence"/>
</dbReference>